<evidence type="ECO:0000313" key="1">
    <source>
        <dbReference type="EMBL" id="KAJ1137263.1"/>
    </source>
</evidence>
<organism evidence="1 2">
    <name type="scientific">Pleurodeles waltl</name>
    <name type="common">Iberian ribbed newt</name>
    <dbReference type="NCBI Taxonomy" id="8319"/>
    <lineage>
        <taxon>Eukaryota</taxon>
        <taxon>Metazoa</taxon>
        <taxon>Chordata</taxon>
        <taxon>Craniata</taxon>
        <taxon>Vertebrata</taxon>
        <taxon>Euteleostomi</taxon>
        <taxon>Amphibia</taxon>
        <taxon>Batrachia</taxon>
        <taxon>Caudata</taxon>
        <taxon>Salamandroidea</taxon>
        <taxon>Salamandridae</taxon>
        <taxon>Pleurodelinae</taxon>
        <taxon>Pleurodeles</taxon>
    </lineage>
</organism>
<accession>A0AAV7QG44</accession>
<dbReference type="EMBL" id="JANPWB010000010">
    <property type="protein sequence ID" value="KAJ1137263.1"/>
    <property type="molecule type" value="Genomic_DNA"/>
</dbReference>
<keyword evidence="2" id="KW-1185">Reference proteome</keyword>
<reference evidence="1" key="1">
    <citation type="journal article" date="2022" name="bioRxiv">
        <title>Sequencing and chromosome-scale assembly of the giantPleurodeles waltlgenome.</title>
        <authorList>
            <person name="Brown T."/>
            <person name="Elewa A."/>
            <person name="Iarovenko S."/>
            <person name="Subramanian E."/>
            <person name="Araus A.J."/>
            <person name="Petzold A."/>
            <person name="Susuki M."/>
            <person name="Suzuki K.-i.T."/>
            <person name="Hayashi T."/>
            <person name="Toyoda A."/>
            <person name="Oliveira C."/>
            <person name="Osipova E."/>
            <person name="Leigh N.D."/>
            <person name="Simon A."/>
            <person name="Yun M.H."/>
        </authorList>
    </citation>
    <scope>NUCLEOTIDE SEQUENCE</scope>
    <source>
        <strain evidence="1">20211129_DDA</strain>
        <tissue evidence="1">Liver</tissue>
    </source>
</reference>
<dbReference type="Proteomes" id="UP001066276">
    <property type="component" value="Chromosome 6"/>
</dbReference>
<sequence length="185" mass="19742">MLSSERPIPAAPAPRRAKTKITQFYMGKGNALGGRLCDKDPPGPAINLEKESGPIGTVNAPIPISLTIAIGLLSDIALSNLDSQATPSPLLTHASVPTDQTSSRVKHKAGLDPVIVDTDYPEDIKSSFAHLRAEPQIVKDSVLPLNTRVLDLIGINNDLIVKLRERDPCANLYFLTQPAPPVSGL</sequence>
<gene>
    <name evidence="1" type="ORF">NDU88_003676</name>
</gene>
<proteinExistence type="predicted"/>
<name>A0AAV7QG44_PLEWA</name>
<comment type="caution">
    <text evidence="1">The sequence shown here is derived from an EMBL/GenBank/DDBJ whole genome shotgun (WGS) entry which is preliminary data.</text>
</comment>
<protein>
    <submittedName>
        <fullName evidence="1">Uncharacterized protein</fullName>
    </submittedName>
</protein>
<evidence type="ECO:0000313" key="2">
    <source>
        <dbReference type="Proteomes" id="UP001066276"/>
    </source>
</evidence>
<dbReference type="AlphaFoldDB" id="A0AAV7QG44"/>